<dbReference type="Proteomes" id="UP000299102">
    <property type="component" value="Unassembled WGS sequence"/>
</dbReference>
<accession>A0A4C1W7F8</accession>
<protein>
    <submittedName>
        <fullName evidence="1">Uncharacterized protein</fullName>
    </submittedName>
</protein>
<dbReference type="EMBL" id="BGZK01000484">
    <property type="protein sequence ID" value="GBP46459.1"/>
    <property type="molecule type" value="Genomic_DNA"/>
</dbReference>
<evidence type="ECO:0000313" key="1">
    <source>
        <dbReference type="EMBL" id="GBP46459.1"/>
    </source>
</evidence>
<proteinExistence type="predicted"/>
<organism evidence="1 2">
    <name type="scientific">Eumeta variegata</name>
    <name type="common">Bagworm moth</name>
    <name type="synonym">Eumeta japonica</name>
    <dbReference type="NCBI Taxonomy" id="151549"/>
    <lineage>
        <taxon>Eukaryota</taxon>
        <taxon>Metazoa</taxon>
        <taxon>Ecdysozoa</taxon>
        <taxon>Arthropoda</taxon>
        <taxon>Hexapoda</taxon>
        <taxon>Insecta</taxon>
        <taxon>Pterygota</taxon>
        <taxon>Neoptera</taxon>
        <taxon>Endopterygota</taxon>
        <taxon>Lepidoptera</taxon>
        <taxon>Glossata</taxon>
        <taxon>Ditrysia</taxon>
        <taxon>Tineoidea</taxon>
        <taxon>Psychidae</taxon>
        <taxon>Oiketicinae</taxon>
        <taxon>Eumeta</taxon>
    </lineage>
</organism>
<keyword evidence="2" id="KW-1185">Reference proteome</keyword>
<reference evidence="1 2" key="1">
    <citation type="journal article" date="2019" name="Commun. Biol.">
        <title>The bagworm genome reveals a unique fibroin gene that provides high tensile strength.</title>
        <authorList>
            <person name="Kono N."/>
            <person name="Nakamura H."/>
            <person name="Ohtoshi R."/>
            <person name="Tomita M."/>
            <person name="Numata K."/>
            <person name="Arakawa K."/>
        </authorList>
    </citation>
    <scope>NUCLEOTIDE SEQUENCE [LARGE SCALE GENOMIC DNA]</scope>
</reference>
<gene>
    <name evidence="1" type="ORF">EVAR_28038_1</name>
</gene>
<evidence type="ECO:0000313" key="2">
    <source>
        <dbReference type="Proteomes" id="UP000299102"/>
    </source>
</evidence>
<sequence>MHDEIYTEGYINLLSVGSENFAAPFKIPLVIREMSPLPYAEGGGTTFSCVLPQPDKPHDVRPVRCRSVFVSLLRPRRPAVNGVEEVDKCQ</sequence>
<name>A0A4C1W7F8_EUMVA</name>
<comment type="caution">
    <text evidence="1">The sequence shown here is derived from an EMBL/GenBank/DDBJ whole genome shotgun (WGS) entry which is preliminary data.</text>
</comment>
<dbReference type="AlphaFoldDB" id="A0A4C1W7F8"/>